<evidence type="ECO:0000313" key="3">
    <source>
        <dbReference type="Proteomes" id="UP001596514"/>
    </source>
</evidence>
<comment type="caution">
    <text evidence="2">The sequence shown here is derived from an EMBL/GenBank/DDBJ whole genome shotgun (WGS) entry which is preliminary data.</text>
</comment>
<organism evidence="2 3">
    <name type="scientific">Streptosporangium amethystogenes subsp. fukuiense</name>
    <dbReference type="NCBI Taxonomy" id="698418"/>
    <lineage>
        <taxon>Bacteria</taxon>
        <taxon>Bacillati</taxon>
        <taxon>Actinomycetota</taxon>
        <taxon>Actinomycetes</taxon>
        <taxon>Streptosporangiales</taxon>
        <taxon>Streptosporangiaceae</taxon>
        <taxon>Streptosporangium</taxon>
    </lineage>
</organism>
<reference evidence="3" key="1">
    <citation type="journal article" date="2019" name="Int. J. Syst. Evol. Microbiol.">
        <title>The Global Catalogue of Microorganisms (GCM) 10K type strain sequencing project: providing services to taxonomists for standard genome sequencing and annotation.</title>
        <authorList>
            <consortium name="The Broad Institute Genomics Platform"/>
            <consortium name="The Broad Institute Genome Sequencing Center for Infectious Disease"/>
            <person name="Wu L."/>
            <person name="Ma J."/>
        </authorList>
    </citation>
    <scope>NUCLEOTIDE SEQUENCE [LARGE SCALE GENOMIC DNA]</scope>
    <source>
        <strain evidence="3">JCM 10083</strain>
    </source>
</reference>
<dbReference type="RefSeq" id="WP_343961590.1">
    <property type="nucleotide sequence ID" value="NZ_BAAAGK010000005.1"/>
</dbReference>
<sequence>MTVEEREPRDLPDLFHAVWHKSSLSGNGGADCVEVATNLPGIAAVRDSKAPLGPALVFSPDEWRTFLNGVKNGKFDKLR</sequence>
<accession>A0ABW2T6L9</accession>
<evidence type="ECO:0000313" key="2">
    <source>
        <dbReference type="EMBL" id="MFC7604298.1"/>
    </source>
</evidence>
<name>A0ABW2T6L9_9ACTN</name>
<feature type="domain" description="DUF397" evidence="1">
    <location>
        <begin position="17"/>
        <end position="71"/>
    </location>
</feature>
<dbReference type="InterPro" id="IPR007278">
    <property type="entry name" value="DUF397"/>
</dbReference>
<protein>
    <submittedName>
        <fullName evidence="2">DUF397 domain-containing protein</fullName>
    </submittedName>
</protein>
<keyword evidence="3" id="KW-1185">Reference proteome</keyword>
<dbReference type="Proteomes" id="UP001596514">
    <property type="component" value="Unassembled WGS sequence"/>
</dbReference>
<evidence type="ECO:0000259" key="1">
    <source>
        <dbReference type="Pfam" id="PF04149"/>
    </source>
</evidence>
<dbReference type="Pfam" id="PF04149">
    <property type="entry name" value="DUF397"/>
    <property type="match status" value="1"/>
</dbReference>
<gene>
    <name evidence="2" type="ORF">ACFQVD_29715</name>
</gene>
<proteinExistence type="predicted"/>
<dbReference type="EMBL" id="JBHTEE010000001">
    <property type="protein sequence ID" value="MFC7604298.1"/>
    <property type="molecule type" value="Genomic_DNA"/>
</dbReference>